<dbReference type="GO" id="GO:0009306">
    <property type="term" value="P:protein secretion"/>
    <property type="evidence" value="ECO:0007669"/>
    <property type="project" value="InterPro"/>
</dbReference>
<dbReference type="InterPro" id="IPR036689">
    <property type="entry name" value="ESAT-6-like_sf"/>
</dbReference>
<proteinExistence type="predicted"/>
<sequence length="102" mass="10944">MKWWGPVLVDPDALRGLSDRTSNAADVIEANTLAGVVLGAFSEMQGSTSEWSARAVDEFVTPLVKALSQGFDELSRAAKGAAGNYEATDEYAKSKIEACFER</sequence>
<dbReference type="EMBL" id="FNLM01000034">
    <property type="protein sequence ID" value="SDU43683.1"/>
    <property type="molecule type" value="Genomic_DNA"/>
</dbReference>
<dbReference type="InterPro" id="IPR022536">
    <property type="entry name" value="EspC"/>
</dbReference>
<reference evidence="1 2" key="1">
    <citation type="submission" date="2016-10" db="EMBL/GenBank/DDBJ databases">
        <authorList>
            <person name="de Groot N.N."/>
        </authorList>
    </citation>
    <scope>NUCLEOTIDE SEQUENCE [LARGE SCALE GENOMIC DNA]</scope>
    <source>
        <strain evidence="1 2">DSM 44215</strain>
    </source>
</reference>
<name>A0A1H2IHZ0_9ACTN</name>
<dbReference type="Pfam" id="PF10824">
    <property type="entry name" value="T7SS_ESX_EspC"/>
    <property type="match status" value="1"/>
</dbReference>
<dbReference type="AlphaFoldDB" id="A0A1H2IHZ0"/>
<dbReference type="STRING" id="158898.SAMN04488548_1341165"/>
<evidence type="ECO:0000313" key="1">
    <source>
        <dbReference type="EMBL" id="SDU43683.1"/>
    </source>
</evidence>
<evidence type="ECO:0000313" key="2">
    <source>
        <dbReference type="Proteomes" id="UP000183180"/>
    </source>
</evidence>
<gene>
    <name evidence="1" type="ORF">SAMN04488548_1341165</name>
</gene>
<dbReference type="SUPFAM" id="SSF140453">
    <property type="entry name" value="EsxAB dimer-like"/>
    <property type="match status" value="1"/>
</dbReference>
<dbReference type="Gene3D" id="1.10.287.1060">
    <property type="entry name" value="ESAT-6-like"/>
    <property type="match status" value="1"/>
</dbReference>
<organism evidence="1 2">
    <name type="scientific">Gordonia westfalica</name>
    <dbReference type="NCBI Taxonomy" id="158898"/>
    <lineage>
        <taxon>Bacteria</taxon>
        <taxon>Bacillati</taxon>
        <taxon>Actinomycetota</taxon>
        <taxon>Actinomycetes</taxon>
        <taxon>Mycobacteriales</taxon>
        <taxon>Gordoniaceae</taxon>
        <taxon>Gordonia</taxon>
    </lineage>
</organism>
<accession>A0A1H2IHZ0</accession>
<dbReference type="Proteomes" id="UP000183180">
    <property type="component" value="Unassembled WGS sequence"/>
</dbReference>
<protein>
    <submittedName>
        <fullName evidence="1">Excreted virulence factor EspC, type VII ESX diderm</fullName>
    </submittedName>
</protein>